<protein>
    <recommendedName>
        <fullName evidence="3">Phage derived protein Gp49-like</fullName>
    </recommendedName>
</protein>
<evidence type="ECO:0000313" key="1">
    <source>
        <dbReference type="EMBL" id="SFS45854.1"/>
    </source>
</evidence>
<dbReference type="STRING" id="593133.SAMN04488006_1378"/>
<sequence length="134" mass="15805">MRRKAIIIRKSSDGKRCVCVDVENFETILAYAKLHQKKFNHMVSIILNQLRVPDLYDKENINKKVKGVTAMKFFKGRSNDRIYCKEFTQDDKTFTVVAVELFEKKKTQKNSPKTTHLINKISNYEYEIIERNAQ</sequence>
<gene>
    <name evidence="1" type="ORF">SAMN04488006_1378</name>
</gene>
<dbReference type="Proteomes" id="UP000199312">
    <property type="component" value="Unassembled WGS sequence"/>
</dbReference>
<organism evidence="1 2">
    <name type="scientific">Lutibacter maritimus</name>
    <dbReference type="NCBI Taxonomy" id="593133"/>
    <lineage>
        <taxon>Bacteria</taxon>
        <taxon>Pseudomonadati</taxon>
        <taxon>Bacteroidota</taxon>
        <taxon>Flavobacteriia</taxon>
        <taxon>Flavobacteriales</taxon>
        <taxon>Flavobacteriaceae</taxon>
        <taxon>Lutibacter</taxon>
    </lineage>
</organism>
<evidence type="ECO:0008006" key="3">
    <source>
        <dbReference type="Google" id="ProtNLM"/>
    </source>
</evidence>
<accession>A0A1I6Q0B0</accession>
<proteinExistence type="predicted"/>
<dbReference type="OrthoDB" id="838358at2"/>
<keyword evidence="2" id="KW-1185">Reference proteome</keyword>
<dbReference type="AlphaFoldDB" id="A0A1I6Q0B0"/>
<dbReference type="RefSeq" id="WP_090224130.1">
    <property type="nucleotide sequence ID" value="NZ_FOZP01000003.1"/>
</dbReference>
<name>A0A1I6Q0B0_9FLAO</name>
<evidence type="ECO:0000313" key="2">
    <source>
        <dbReference type="Proteomes" id="UP000199312"/>
    </source>
</evidence>
<reference evidence="2" key="1">
    <citation type="submission" date="2016-10" db="EMBL/GenBank/DDBJ databases">
        <authorList>
            <person name="Varghese N."/>
            <person name="Submissions S."/>
        </authorList>
    </citation>
    <scope>NUCLEOTIDE SEQUENCE [LARGE SCALE GENOMIC DNA]</scope>
    <source>
        <strain evidence="2">DSM 24450</strain>
    </source>
</reference>
<dbReference type="EMBL" id="FOZP01000003">
    <property type="protein sequence ID" value="SFS45854.1"/>
    <property type="molecule type" value="Genomic_DNA"/>
</dbReference>